<gene>
    <name evidence="7" type="ORF">ES332_D11G241700v1</name>
</gene>
<keyword evidence="3" id="KW-0295">Fungicide</keyword>
<keyword evidence="4" id="KW-0611">Plant defense</keyword>
<sequence>MKVYALFLVVLILSAGKEEAAEEKTCKDGLNLEACEDDLCLELCQVIYGVNATGACCGPLATAVCHCLYPC</sequence>
<dbReference type="EMBL" id="CM017633">
    <property type="protein sequence ID" value="TYH45111.1"/>
    <property type="molecule type" value="Genomic_DNA"/>
</dbReference>
<evidence type="ECO:0000256" key="6">
    <source>
        <dbReference type="SAM" id="SignalP"/>
    </source>
</evidence>
<organism evidence="7 8">
    <name type="scientific">Gossypium tomentosum</name>
    <name type="common">Hawaiian cotton</name>
    <name type="synonym">Gossypium sandvicense</name>
    <dbReference type="NCBI Taxonomy" id="34277"/>
    <lineage>
        <taxon>Eukaryota</taxon>
        <taxon>Viridiplantae</taxon>
        <taxon>Streptophyta</taxon>
        <taxon>Embryophyta</taxon>
        <taxon>Tracheophyta</taxon>
        <taxon>Spermatophyta</taxon>
        <taxon>Magnoliopsida</taxon>
        <taxon>eudicotyledons</taxon>
        <taxon>Gunneridae</taxon>
        <taxon>Pentapetalae</taxon>
        <taxon>rosids</taxon>
        <taxon>malvids</taxon>
        <taxon>Malvales</taxon>
        <taxon>Malvaceae</taxon>
        <taxon>Malvoideae</taxon>
        <taxon>Gossypium</taxon>
    </lineage>
</organism>
<evidence type="ECO:0008006" key="9">
    <source>
        <dbReference type="Google" id="ProtNLM"/>
    </source>
</evidence>
<dbReference type="AlphaFoldDB" id="A0A5D2IR84"/>
<evidence type="ECO:0000256" key="5">
    <source>
        <dbReference type="ARBA" id="ARBA00023157"/>
    </source>
</evidence>
<dbReference type="Proteomes" id="UP000322667">
    <property type="component" value="Chromosome D11"/>
</dbReference>
<reference evidence="7 8" key="1">
    <citation type="submission" date="2019-07" db="EMBL/GenBank/DDBJ databases">
        <title>WGS assembly of Gossypium tomentosum.</title>
        <authorList>
            <person name="Chen Z.J."/>
            <person name="Sreedasyam A."/>
            <person name="Ando A."/>
            <person name="Song Q."/>
            <person name="De L."/>
            <person name="Hulse-Kemp A."/>
            <person name="Ding M."/>
            <person name="Ye W."/>
            <person name="Kirkbride R."/>
            <person name="Jenkins J."/>
            <person name="Plott C."/>
            <person name="Lovell J."/>
            <person name="Lin Y.-M."/>
            <person name="Vaughn R."/>
            <person name="Liu B."/>
            <person name="Li W."/>
            <person name="Simpson S."/>
            <person name="Scheffler B."/>
            <person name="Saski C."/>
            <person name="Grover C."/>
            <person name="Hu G."/>
            <person name="Conover J."/>
            <person name="Carlson J."/>
            <person name="Shu S."/>
            <person name="Boston L."/>
            <person name="Williams M."/>
            <person name="Peterson D."/>
            <person name="Mcgee K."/>
            <person name="Jones D."/>
            <person name="Wendel J."/>
            <person name="Stelly D."/>
            <person name="Grimwood J."/>
            <person name="Schmutz J."/>
        </authorList>
    </citation>
    <scope>NUCLEOTIDE SEQUENCE [LARGE SCALE GENOMIC DNA]</scope>
    <source>
        <strain evidence="7">7179.01</strain>
    </source>
</reference>
<dbReference type="GO" id="GO:0031640">
    <property type="term" value="P:killing of cells of another organism"/>
    <property type="evidence" value="ECO:0007669"/>
    <property type="project" value="UniProtKB-KW"/>
</dbReference>
<evidence type="ECO:0000256" key="2">
    <source>
        <dbReference type="ARBA" id="ARBA00022529"/>
    </source>
</evidence>
<dbReference type="GO" id="GO:0050832">
    <property type="term" value="P:defense response to fungus"/>
    <property type="evidence" value="ECO:0007669"/>
    <property type="project" value="UniProtKB-KW"/>
</dbReference>
<keyword evidence="6" id="KW-0732">Signal</keyword>
<keyword evidence="5" id="KW-1015">Disulfide bond</keyword>
<feature type="chain" id="PRO_5022791358" description="Invertebrate defensins family profile domain-containing protein" evidence="6">
    <location>
        <begin position="21"/>
        <end position="71"/>
    </location>
</feature>
<protein>
    <recommendedName>
        <fullName evidence="9">Invertebrate defensins family profile domain-containing protein</fullName>
    </recommendedName>
</protein>
<evidence type="ECO:0000313" key="7">
    <source>
        <dbReference type="EMBL" id="TYH45111.1"/>
    </source>
</evidence>
<name>A0A5D2IR84_GOSTO</name>
<proteinExistence type="inferred from homology"/>
<dbReference type="Pfam" id="PF07333">
    <property type="entry name" value="SLR1-BP"/>
    <property type="match status" value="1"/>
</dbReference>
<comment type="similarity">
    <text evidence="1">Belongs to the DEFL family.</text>
</comment>
<evidence type="ECO:0000256" key="3">
    <source>
        <dbReference type="ARBA" id="ARBA00022577"/>
    </source>
</evidence>
<evidence type="ECO:0000256" key="1">
    <source>
        <dbReference type="ARBA" id="ARBA00006722"/>
    </source>
</evidence>
<keyword evidence="8" id="KW-1185">Reference proteome</keyword>
<evidence type="ECO:0000313" key="8">
    <source>
        <dbReference type="Proteomes" id="UP000322667"/>
    </source>
</evidence>
<feature type="signal peptide" evidence="6">
    <location>
        <begin position="1"/>
        <end position="20"/>
    </location>
</feature>
<dbReference type="InterPro" id="IPR010851">
    <property type="entry name" value="DEFL"/>
</dbReference>
<keyword evidence="2" id="KW-0929">Antimicrobial</keyword>
<evidence type="ECO:0000256" key="4">
    <source>
        <dbReference type="ARBA" id="ARBA00022821"/>
    </source>
</evidence>
<accession>A0A5D2IR84</accession>